<dbReference type="GO" id="GO:0004252">
    <property type="term" value="F:serine-type endopeptidase activity"/>
    <property type="evidence" value="ECO:0007669"/>
    <property type="project" value="InterPro"/>
</dbReference>
<keyword evidence="4" id="KW-0865">Zymogen</keyword>
<dbReference type="FunFam" id="2.40.10.10:FF:000014">
    <property type="entry name" value="Complement factor D"/>
    <property type="match status" value="1"/>
</dbReference>
<evidence type="ECO:0000256" key="2">
    <source>
        <dbReference type="ARBA" id="ARBA00022729"/>
    </source>
</evidence>
<dbReference type="Gene3D" id="2.40.10.10">
    <property type="entry name" value="Trypsin-like serine proteases"/>
    <property type="match status" value="2"/>
</dbReference>
<dbReference type="PRINTS" id="PR00722">
    <property type="entry name" value="CHYMOTRYPSIN"/>
</dbReference>
<dbReference type="GO" id="GO:0005737">
    <property type="term" value="C:cytoplasm"/>
    <property type="evidence" value="ECO:0007669"/>
    <property type="project" value="TreeGrafter"/>
</dbReference>
<proteinExistence type="predicted"/>
<dbReference type="InterPro" id="IPR043504">
    <property type="entry name" value="Peptidase_S1_PA_chymotrypsin"/>
</dbReference>
<name>A0A8C4WH94_9SAUR</name>
<dbReference type="InterPro" id="IPR001254">
    <property type="entry name" value="Trypsin_dom"/>
</dbReference>
<evidence type="ECO:0000256" key="3">
    <source>
        <dbReference type="ARBA" id="ARBA00022825"/>
    </source>
</evidence>
<gene>
    <name evidence="7" type="primary">LOC115638351</name>
</gene>
<protein>
    <submittedName>
        <fullName evidence="7">Mast cell protease 1A-like</fullName>
    </submittedName>
</protein>
<evidence type="ECO:0000259" key="6">
    <source>
        <dbReference type="PROSITE" id="PS50240"/>
    </source>
</evidence>
<organism evidence="7 8">
    <name type="scientific">Gopherus evgoodei</name>
    <name type="common">Goodes thornscrub tortoise</name>
    <dbReference type="NCBI Taxonomy" id="1825980"/>
    <lineage>
        <taxon>Eukaryota</taxon>
        <taxon>Metazoa</taxon>
        <taxon>Chordata</taxon>
        <taxon>Craniata</taxon>
        <taxon>Vertebrata</taxon>
        <taxon>Euteleostomi</taxon>
        <taxon>Archelosauria</taxon>
        <taxon>Testudinata</taxon>
        <taxon>Testudines</taxon>
        <taxon>Cryptodira</taxon>
        <taxon>Durocryptodira</taxon>
        <taxon>Testudinoidea</taxon>
        <taxon>Testudinidae</taxon>
        <taxon>Gopherus</taxon>
    </lineage>
</organism>
<keyword evidence="1" id="KW-0645">Protease</keyword>
<dbReference type="Pfam" id="PF00089">
    <property type="entry name" value="Trypsin"/>
    <property type="match status" value="1"/>
</dbReference>
<reference evidence="7" key="1">
    <citation type="submission" date="2019-06" db="EMBL/GenBank/DDBJ databases">
        <title>G10K-VGP Goodes thornscrub tortoise genome, primary haplotype.</title>
        <authorList>
            <person name="Murphy B."/>
            <person name="Edwards T."/>
            <person name="Rhie A."/>
            <person name="Koren S."/>
            <person name="Phillippy A."/>
            <person name="Fedrigo O."/>
            <person name="Haase B."/>
            <person name="Mountcastle J."/>
            <person name="Lewin H."/>
            <person name="Damas J."/>
            <person name="Howe K."/>
            <person name="Formenti G."/>
            <person name="Myers G."/>
            <person name="Durbin R."/>
            <person name="Jarvis E.D."/>
        </authorList>
    </citation>
    <scope>NUCLEOTIDE SEQUENCE [LARGE SCALE GENOMIC DNA]</scope>
</reference>
<dbReference type="GeneTree" id="ENSGT01030000234551"/>
<dbReference type="PROSITE" id="PS50240">
    <property type="entry name" value="TRYPSIN_DOM"/>
    <property type="match status" value="1"/>
</dbReference>
<dbReference type="InterPro" id="IPR009003">
    <property type="entry name" value="Peptidase_S1_PA"/>
</dbReference>
<dbReference type="InterPro" id="IPR001314">
    <property type="entry name" value="Peptidase_S1A"/>
</dbReference>
<keyword evidence="3" id="KW-0720">Serine protease</keyword>
<dbReference type="PANTHER" id="PTHR24271:SF81">
    <property type="entry name" value="GRANZYME B"/>
    <property type="match status" value="1"/>
</dbReference>
<dbReference type="CDD" id="cd00190">
    <property type="entry name" value="Tryp_SPc"/>
    <property type="match status" value="1"/>
</dbReference>
<keyword evidence="8" id="KW-1185">Reference proteome</keyword>
<dbReference type="FunFam" id="2.40.10.10:FF:000068">
    <property type="entry name" value="transmembrane protease serine 2"/>
    <property type="match status" value="1"/>
</dbReference>
<keyword evidence="5" id="KW-1015">Disulfide bond</keyword>
<sequence>QRYRHLIVLLVQARSRAAGGGRYATTNPLPPALLFSLYGPCEIIGGWEAKPHSRSYMAHLAIQCKEKTYICGGFLVSEKFVLMAAHCYGDKITVYLGAHNIKQQEQSQQKIPVRSRIPHPKYNRKTHKNDIMLLQLEHKAELNEQVGLILLPLAHQRVQPGTVCSVAGWGRTDALSKVLPDTLQEVDLKVLDNEACLKYPGGMYRNYNTRTMMCVGDPKEHKASFRGDSGGPLVCGKTAQSVVTWGPDNGSPPRVYAKVSTFIPWIQAMMRRLQP</sequence>
<dbReference type="GO" id="GO:0006508">
    <property type="term" value="P:proteolysis"/>
    <property type="evidence" value="ECO:0007669"/>
    <property type="project" value="UniProtKB-KW"/>
</dbReference>
<feature type="domain" description="Peptidase S1" evidence="6">
    <location>
        <begin position="43"/>
        <end position="271"/>
    </location>
</feature>
<keyword evidence="3" id="KW-0378">Hydrolase</keyword>
<dbReference type="PANTHER" id="PTHR24271">
    <property type="entry name" value="KALLIKREIN-RELATED"/>
    <property type="match status" value="1"/>
</dbReference>
<dbReference type="InterPro" id="IPR033116">
    <property type="entry name" value="TRYPSIN_SER"/>
</dbReference>
<dbReference type="SMART" id="SM00020">
    <property type="entry name" value="Tryp_SPc"/>
    <property type="match status" value="1"/>
</dbReference>
<dbReference type="Ensembl" id="ENSGEVT00005018265.1">
    <property type="protein sequence ID" value="ENSGEVP00005017385.1"/>
    <property type="gene ID" value="ENSGEVG00005012142.1"/>
</dbReference>
<dbReference type="AlphaFoldDB" id="A0A8C4WH94"/>
<dbReference type="OrthoDB" id="5565075at2759"/>
<accession>A0A8C4WH94</accession>
<evidence type="ECO:0000256" key="1">
    <source>
        <dbReference type="ARBA" id="ARBA00022670"/>
    </source>
</evidence>
<dbReference type="SUPFAM" id="SSF50494">
    <property type="entry name" value="Trypsin-like serine proteases"/>
    <property type="match status" value="1"/>
</dbReference>
<dbReference type="Proteomes" id="UP000694390">
    <property type="component" value="Chromosome 21"/>
</dbReference>
<reference evidence="7" key="2">
    <citation type="submission" date="2025-08" db="UniProtKB">
        <authorList>
            <consortium name="Ensembl"/>
        </authorList>
    </citation>
    <scope>IDENTIFICATION</scope>
</reference>
<dbReference type="PROSITE" id="PS00135">
    <property type="entry name" value="TRYPSIN_SER"/>
    <property type="match status" value="1"/>
</dbReference>
<reference evidence="7" key="3">
    <citation type="submission" date="2025-09" db="UniProtKB">
        <authorList>
            <consortium name="Ensembl"/>
        </authorList>
    </citation>
    <scope>IDENTIFICATION</scope>
</reference>
<evidence type="ECO:0000313" key="7">
    <source>
        <dbReference type="Ensembl" id="ENSGEVP00005017385.1"/>
    </source>
</evidence>
<evidence type="ECO:0000256" key="4">
    <source>
        <dbReference type="ARBA" id="ARBA00023145"/>
    </source>
</evidence>
<evidence type="ECO:0000313" key="8">
    <source>
        <dbReference type="Proteomes" id="UP000694390"/>
    </source>
</evidence>
<evidence type="ECO:0000256" key="5">
    <source>
        <dbReference type="ARBA" id="ARBA00023157"/>
    </source>
</evidence>
<keyword evidence="2" id="KW-0732">Signal</keyword>